<comment type="subcellular location">
    <subcellularLocation>
        <location evidence="1">Endomembrane system</location>
        <topology evidence="1">Multi-pass membrane protein</topology>
    </subcellularLocation>
</comment>
<dbReference type="GO" id="GO:0012505">
    <property type="term" value="C:endomembrane system"/>
    <property type="evidence" value="ECO:0007669"/>
    <property type="project" value="UniProtKB-SubCell"/>
</dbReference>
<evidence type="ECO:0000259" key="8">
    <source>
        <dbReference type="PROSITE" id="PS50850"/>
    </source>
</evidence>
<dbReference type="GO" id="GO:0005886">
    <property type="term" value="C:plasma membrane"/>
    <property type="evidence" value="ECO:0007669"/>
    <property type="project" value="TreeGrafter"/>
</dbReference>
<evidence type="ECO:0000256" key="1">
    <source>
        <dbReference type="ARBA" id="ARBA00004127"/>
    </source>
</evidence>
<dbReference type="Gene3D" id="1.20.1720.10">
    <property type="entry name" value="Multidrug resistance protein D"/>
    <property type="match status" value="1"/>
</dbReference>
<dbReference type="SUPFAM" id="SSF103473">
    <property type="entry name" value="MFS general substrate transporter"/>
    <property type="match status" value="1"/>
</dbReference>
<evidence type="ECO:0000256" key="3">
    <source>
        <dbReference type="ARBA" id="ARBA00022448"/>
    </source>
</evidence>
<dbReference type="Proteomes" id="UP000830671">
    <property type="component" value="Chromosome 8"/>
</dbReference>
<feature type="transmembrane region" description="Helical" evidence="7">
    <location>
        <begin position="422"/>
        <end position="440"/>
    </location>
</feature>
<proteinExistence type="inferred from homology"/>
<dbReference type="FunFam" id="1.20.1720.10:FF:000013">
    <property type="entry name" value="Related to multidrug resistance proteins"/>
    <property type="match status" value="1"/>
</dbReference>
<dbReference type="RefSeq" id="XP_049151750.1">
    <property type="nucleotide sequence ID" value="XM_049294604.1"/>
</dbReference>
<dbReference type="InterPro" id="IPR020846">
    <property type="entry name" value="MFS_dom"/>
</dbReference>
<dbReference type="EMBL" id="CP019480">
    <property type="protein sequence ID" value="UQC90149.1"/>
    <property type="molecule type" value="Genomic_DNA"/>
</dbReference>
<dbReference type="FunFam" id="1.20.1250.20:FF:000436">
    <property type="entry name" value="MFS transporter, putative"/>
    <property type="match status" value="1"/>
</dbReference>
<feature type="transmembrane region" description="Helical" evidence="7">
    <location>
        <begin position="186"/>
        <end position="207"/>
    </location>
</feature>
<evidence type="ECO:0000256" key="7">
    <source>
        <dbReference type="SAM" id="Phobius"/>
    </source>
</evidence>
<feature type="transmembrane region" description="Helical" evidence="7">
    <location>
        <begin position="317"/>
        <end position="335"/>
    </location>
</feature>
<sequence>MRPIDQSLTAVIRVLAPPDAGIRSQRRIFQPHILLELPNHSAILYADILAIVIVVLCPKRSTTQGCSMRGDQETTKAEKALHDQTNILPLKKLLVVFATLAVTLLVSFIDQNGISITLPTIAADLNAEDTISWAGTSSLIANTTFQTLYGRFSDIFGRKAVFLSAIGLLSIADLLCGLSQNATMFYIFRGVAGIGGGGITNLAMIIVSDVVTLEQRGKYQGILGSMVGLGNVLGPFLAAAFVERATWRAFFWMLSPLGVIVGIISYFFLPSKPPDDDFMKSVRKIDYAGSFTSSAGVILLLIPISGGGAYFPWNSAMVISMLTIGALALVSFVIVEWKFAKLPMMPVPIFKNKVVVVLLAQSFLFGAAYQGYLYYIPLYLQNAHQFSVIHSAGIYVSLVVCQSVFSIISGQYISRTQRYGEVIWAGFGLWTLGAGLTLIFDRNTKPGIIVIPLLIIGIGVGFIFQPTLVALQAHSIKSRRAVITSNRNFFRCAGGACGLAVSAAVLQATLRANLPSGFKDLASSTYSIPQLNEQDKSAVLDAYMAASRAVFILQIPLIGLCLVGCLLIKDRGLHPIEEAKPDNTFTTSKCWHSAPAHHSNNPGGHGGLEMNCGQISRFHNDATFLSHGVSRLLSVGGRPTPIGPGGGAFGMNTDVALHKILNILA</sequence>
<evidence type="ECO:0000313" key="9">
    <source>
        <dbReference type="EMBL" id="UQC90149.1"/>
    </source>
</evidence>
<keyword evidence="3" id="KW-0813">Transport</keyword>
<evidence type="ECO:0000256" key="6">
    <source>
        <dbReference type="ARBA" id="ARBA00023136"/>
    </source>
</evidence>
<dbReference type="PROSITE" id="PS50850">
    <property type="entry name" value="MFS"/>
    <property type="match status" value="1"/>
</dbReference>
<feature type="transmembrane region" description="Helical" evidence="7">
    <location>
        <begin position="93"/>
        <end position="110"/>
    </location>
</feature>
<keyword evidence="10" id="KW-1185">Reference proteome</keyword>
<feature type="transmembrane region" description="Helical" evidence="7">
    <location>
        <begin position="388"/>
        <end position="410"/>
    </location>
</feature>
<feature type="transmembrane region" description="Helical" evidence="7">
    <location>
        <begin position="446"/>
        <end position="468"/>
    </location>
</feature>
<accession>A0A9Q8T6E4</accession>
<protein>
    <recommendedName>
        <fullName evidence="8">Major facilitator superfamily (MFS) profile domain-containing protein</fullName>
    </recommendedName>
</protein>
<feature type="transmembrane region" description="Helical" evidence="7">
    <location>
        <begin position="549"/>
        <end position="568"/>
    </location>
</feature>
<evidence type="ECO:0000313" key="10">
    <source>
        <dbReference type="Proteomes" id="UP000830671"/>
    </source>
</evidence>
<evidence type="ECO:0000256" key="2">
    <source>
        <dbReference type="ARBA" id="ARBA00008335"/>
    </source>
</evidence>
<keyword evidence="5 7" id="KW-1133">Transmembrane helix</keyword>
<dbReference type="InterPro" id="IPR036259">
    <property type="entry name" value="MFS_trans_sf"/>
</dbReference>
<reference evidence="9" key="1">
    <citation type="journal article" date="2021" name="Mol. Plant Microbe Interact.">
        <title>Complete Genome Sequence of the Plant-Pathogenic Fungus Colletotrichum lupini.</title>
        <authorList>
            <person name="Baroncelli R."/>
            <person name="Pensec F."/>
            <person name="Da Lio D."/>
            <person name="Boufleur T."/>
            <person name="Vicente I."/>
            <person name="Sarrocco S."/>
            <person name="Picot A."/>
            <person name="Baraldi E."/>
            <person name="Sukno S."/>
            <person name="Thon M."/>
            <person name="Le Floch G."/>
        </authorList>
    </citation>
    <scope>NUCLEOTIDE SEQUENCE</scope>
    <source>
        <strain evidence="9">IMI 504893</strain>
    </source>
</reference>
<dbReference type="GeneID" id="73349614"/>
<feature type="transmembrane region" description="Helical" evidence="7">
    <location>
        <begin position="161"/>
        <end position="180"/>
    </location>
</feature>
<dbReference type="InterPro" id="IPR011701">
    <property type="entry name" value="MFS"/>
</dbReference>
<gene>
    <name evidence="9" type="ORF">CLUP02_15680</name>
</gene>
<keyword evidence="4 7" id="KW-0812">Transmembrane</keyword>
<evidence type="ECO:0000256" key="4">
    <source>
        <dbReference type="ARBA" id="ARBA00022692"/>
    </source>
</evidence>
<feature type="domain" description="Major facilitator superfamily (MFS) profile" evidence="8">
    <location>
        <begin position="96"/>
        <end position="573"/>
    </location>
</feature>
<dbReference type="PANTHER" id="PTHR23501:SF78">
    <property type="entry name" value="MAJOR FACILITATOR SUPERFAMILY (MFS) PROFILE DOMAIN-CONTAINING PROTEIN-RELATED"/>
    <property type="match status" value="1"/>
</dbReference>
<feature type="transmembrane region" description="Helical" evidence="7">
    <location>
        <begin position="355"/>
        <end position="376"/>
    </location>
</feature>
<feature type="transmembrane region" description="Helical" evidence="7">
    <location>
        <begin position="247"/>
        <end position="269"/>
    </location>
</feature>
<dbReference type="GO" id="GO:0046943">
    <property type="term" value="F:carboxylic acid transmembrane transporter activity"/>
    <property type="evidence" value="ECO:0007669"/>
    <property type="project" value="UniProtKB-ARBA"/>
</dbReference>
<dbReference type="AlphaFoldDB" id="A0A9Q8T6E4"/>
<dbReference type="PRINTS" id="PR01036">
    <property type="entry name" value="TCRTETB"/>
</dbReference>
<dbReference type="Pfam" id="PF07690">
    <property type="entry name" value="MFS_1"/>
    <property type="match status" value="1"/>
</dbReference>
<dbReference type="PANTHER" id="PTHR23501">
    <property type="entry name" value="MAJOR FACILITATOR SUPERFAMILY"/>
    <property type="match status" value="1"/>
</dbReference>
<dbReference type="KEGG" id="clup:CLUP02_15680"/>
<feature type="transmembrane region" description="Helical" evidence="7">
    <location>
        <begin position="489"/>
        <end position="510"/>
    </location>
</feature>
<name>A0A9Q8T6E4_9PEZI</name>
<comment type="similarity">
    <text evidence="2">Belongs to the major facilitator superfamily.</text>
</comment>
<feature type="transmembrane region" description="Helical" evidence="7">
    <location>
        <begin position="219"/>
        <end position="241"/>
    </location>
</feature>
<evidence type="ECO:0000256" key="5">
    <source>
        <dbReference type="ARBA" id="ARBA00022989"/>
    </source>
</evidence>
<organism evidence="9 10">
    <name type="scientific">Colletotrichum lupini</name>
    <dbReference type="NCBI Taxonomy" id="145971"/>
    <lineage>
        <taxon>Eukaryota</taxon>
        <taxon>Fungi</taxon>
        <taxon>Dikarya</taxon>
        <taxon>Ascomycota</taxon>
        <taxon>Pezizomycotina</taxon>
        <taxon>Sordariomycetes</taxon>
        <taxon>Hypocreomycetidae</taxon>
        <taxon>Glomerellales</taxon>
        <taxon>Glomerellaceae</taxon>
        <taxon>Colletotrichum</taxon>
        <taxon>Colletotrichum acutatum species complex</taxon>
    </lineage>
</organism>
<dbReference type="Gene3D" id="1.20.1250.20">
    <property type="entry name" value="MFS general substrate transporter like domains"/>
    <property type="match status" value="1"/>
</dbReference>
<keyword evidence="6 7" id="KW-0472">Membrane</keyword>